<evidence type="ECO:0000313" key="2">
    <source>
        <dbReference type="Proteomes" id="UP000243680"/>
    </source>
</evidence>
<dbReference type="Proteomes" id="UP000243680">
    <property type="component" value="Chromosome 3"/>
</dbReference>
<accession>A0A1B4LIZ9</accession>
<dbReference type="SUPFAM" id="SSF53756">
    <property type="entry name" value="UDP-Glycosyltransferase/glycogen phosphorylase"/>
    <property type="match status" value="1"/>
</dbReference>
<organism evidence="1 2">
    <name type="scientific">Burkholderia ubonensis</name>
    <dbReference type="NCBI Taxonomy" id="101571"/>
    <lineage>
        <taxon>Bacteria</taxon>
        <taxon>Pseudomonadati</taxon>
        <taxon>Pseudomonadota</taxon>
        <taxon>Betaproteobacteria</taxon>
        <taxon>Burkholderiales</taxon>
        <taxon>Burkholderiaceae</taxon>
        <taxon>Burkholderia</taxon>
        <taxon>Burkholderia cepacia complex</taxon>
    </lineage>
</organism>
<proteinExistence type="predicted"/>
<dbReference type="AlphaFoldDB" id="A0A1B4LIZ9"/>
<evidence type="ECO:0008006" key="3">
    <source>
        <dbReference type="Google" id="ProtNLM"/>
    </source>
</evidence>
<gene>
    <name evidence="1" type="ORF">WJ35_19390</name>
</gene>
<dbReference type="Gene3D" id="3.40.50.2000">
    <property type="entry name" value="Glycogen Phosphorylase B"/>
    <property type="match status" value="1"/>
</dbReference>
<protein>
    <recommendedName>
        <fullName evidence="3">Glycosyl transferase family 1 domain-containing protein</fullName>
    </recommendedName>
</protein>
<evidence type="ECO:0000313" key="1">
    <source>
        <dbReference type="EMBL" id="AOJ77173.1"/>
    </source>
</evidence>
<name>A0A1B4LIZ9_9BURK</name>
<reference evidence="1 2" key="1">
    <citation type="submission" date="2015-12" db="EMBL/GenBank/DDBJ databases">
        <title>Diversity of Burkholderia near neighbor genomes.</title>
        <authorList>
            <person name="Sahl J."/>
            <person name="Wagner D."/>
            <person name="Keim P."/>
        </authorList>
    </citation>
    <scope>NUCLEOTIDE SEQUENCE [LARGE SCALE GENOMIC DNA]</scope>
    <source>
        <strain evidence="1 2">MSMB0783</strain>
    </source>
</reference>
<dbReference type="EMBL" id="CP013421">
    <property type="protein sequence ID" value="AOJ77173.1"/>
    <property type="molecule type" value="Genomic_DNA"/>
</dbReference>
<sequence length="415" mass="46597">MATLMIVEPDATGHRMVLYVRLIVAEALARGWKVVMLTSTEATRHDAYKALLSEFGDRLKIATMPDVPPGGASRFELFRLQYRWIRAFQAGYRTVSRYEKIDFVYVPFFNNIDKVIGWLGSPFGDTPFGGMLLAAKFHHAACGIIGTYGKQDMVNKFFFARALKTRNLAVLTSIDEPLAEFVGRAMKHHSGKVRYVPDVSFIRQPAERSAARLVHGLSPSDFVILLYGSVSPRKGLTKLLRLFDAPDLPPHFRVLMMGAQNAEAKRMIAEYLERRPERRHQLVSVDRFVTHLEEGQAFACADVAWLCYENFSGMSGVLIQSAQAGVPVVTAGYGLIEHYRERYRLGIRWSDFVSGSSDVRFNWSCLADSVAAMRGSDRLRAFAMAHTPQAFGRNVVNAIAVSQNWHFDEVDSCVS</sequence>